<evidence type="ECO:0000256" key="1">
    <source>
        <dbReference type="ARBA" id="ARBA00022723"/>
    </source>
</evidence>
<dbReference type="AlphaFoldDB" id="A0A9D5DN91"/>
<dbReference type="PANTHER" id="PTHR22789">
    <property type="entry name" value="FUCULOSE PHOSPHATE ALDOLASE"/>
    <property type="match status" value="1"/>
</dbReference>
<dbReference type="GO" id="GO:0046872">
    <property type="term" value="F:metal ion binding"/>
    <property type="evidence" value="ECO:0007669"/>
    <property type="project" value="UniProtKB-KW"/>
</dbReference>
<dbReference type="GO" id="GO:0005829">
    <property type="term" value="C:cytosol"/>
    <property type="evidence" value="ECO:0007669"/>
    <property type="project" value="TreeGrafter"/>
</dbReference>
<dbReference type="SMART" id="SM01007">
    <property type="entry name" value="Aldolase_II"/>
    <property type="match status" value="1"/>
</dbReference>
<keyword evidence="1" id="KW-0479">Metal-binding</keyword>
<name>A0A9D5DN91_9BACI</name>
<dbReference type="PANTHER" id="PTHR22789:SF0">
    <property type="entry name" value="3-OXO-TETRONATE 4-PHOSPHATE DECARBOXYLASE-RELATED"/>
    <property type="match status" value="1"/>
</dbReference>
<dbReference type="SUPFAM" id="SSF53639">
    <property type="entry name" value="AraD/HMP-PK domain-like"/>
    <property type="match status" value="1"/>
</dbReference>
<feature type="domain" description="Class II aldolase/adducin N-terminal" evidence="3">
    <location>
        <begin position="8"/>
        <end position="181"/>
    </location>
</feature>
<dbReference type="Pfam" id="PF00596">
    <property type="entry name" value="Aldolase_II"/>
    <property type="match status" value="1"/>
</dbReference>
<keyword evidence="2" id="KW-0456">Lyase</keyword>
<proteinExistence type="predicted"/>
<evidence type="ECO:0000256" key="2">
    <source>
        <dbReference type="ARBA" id="ARBA00023239"/>
    </source>
</evidence>
<gene>
    <name evidence="4" type="ORF">AN965_15725</name>
</gene>
<dbReference type="GO" id="GO:0016832">
    <property type="term" value="F:aldehyde-lyase activity"/>
    <property type="evidence" value="ECO:0007669"/>
    <property type="project" value="TreeGrafter"/>
</dbReference>
<dbReference type="Gene3D" id="3.40.225.10">
    <property type="entry name" value="Class II aldolase/adducin N-terminal domain"/>
    <property type="match status" value="1"/>
</dbReference>
<dbReference type="InterPro" id="IPR036409">
    <property type="entry name" value="Aldolase_II/adducin_N_sf"/>
</dbReference>
<dbReference type="EMBL" id="LJJD01000035">
    <property type="protein sequence ID" value="KQL56022.1"/>
    <property type="molecule type" value="Genomic_DNA"/>
</dbReference>
<evidence type="ECO:0000313" key="4">
    <source>
        <dbReference type="EMBL" id="KQL56022.1"/>
    </source>
</evidence>
<dbReference type="InterPro" id="IPR001303">
    <property type="entry name" value="Aldolase_II/adducin_N"/>
</dbReference>
<dbReference type="GO" id="GO:0019323">
    <property type="term" value="P:pentose catabolic process"/>
    <property type="evidence" value="ECO:0007669"/>
    <property type="project" value="TreeGrafter"/>
</dbReference>
<evidence type="ECO:0000313" key="5">
    <source>
        <dbReference type="Proteomes" id="UP000051061"/>
    </source>
</evidence>
<sequence length="215" mass="24419">MAKEIILQDLQKTGKYMMDKDLAWGTAGNISARCEEGYFISATGTYLGELEVEDFSYCEKGEHLVGKKPSKEFLMHEGIYEEREEIGAVLHSSPFYSTLIANTSLDLPSNYFVEAMYYLEKVVRIPYYHPGSKELAQAVKSKAKEGNVFLLENHGVIVCDVNIKEARTALQTLEYTAKMFITAMEKGIQINGLDEKTVYSFLHEAGYKPVRQWKK</sequence>
<evidence type="ECO:0000259" key="3">
    <source>
        <dbReference type="SMART" id="SM01007"/>
    </source>
</evidence>
<dbReference type="Proteomes" id="UP000051061">
    <property type="component" value="Unassembled WGS sequence"/>
</dbReference>
<accession>A0A9D5DN91</accession>
<protein>
    <submittedName>
        <fullName evidence="4">Fuculose phosphate aldolase</fullName>
    </submittedName>
</protein>
<keyword evidence="5" id="KW-1185">Reference proteome</keyword>
<comment type="caution">
    <text evidence="4">The sequence shown here is derived from an EMBL/GenBank/DDBJ whole genome shotgun (WGS) entry which is preliminary data.</text>
</comment>
<reference evidence="4 5" key="1">
    <citation type="submission" date="2015-09" db="EMBL/GenBank/DDBJ databases">
        <title>Genome sequencing project for genomic taxonomy and phylogenomics of Bacillus-like bacteria.</title>
        <authorList>
            <person name="Liu B."/>
            <person name="Wang J."/>
            <person name="Zhu Y."/>
            <person name="Liu G."/>
            <person name="Chen Q."/>
            <person name="Chen Z."/>
            <person name="Lan J."/>
            <person name="Che J."/>
            <person name="Ge C."/>
            <person name="Shi H."/>
            <person name="Pan Z."/>
            <person name="Liu X."/>
        </authorList>
    </citation>
    <scope>NUCLEOTIDE SEQUENCE [LARGE SCALE GENOMIC DNA]</scope>
    <source>
        <strain evidence="4 5">DSM 19153</strain>
    </source>
</reference>
<organism evidence="4 5">
    <name type="scientific">Alkalicoccobacillus plakortidis</name>
    <dbReference type="NCBI Taxonomy" id="444060"/>
    <lineage>
        <taxon>Bacteria</taxon>
        <taxon>Bacillati</taxon>
        <taxon>Bacillota</taxon>
        <taxon>Bacilli</taxon>
        <taxon>Bacillales</taxon>
        <taxon>Bacillaceae</taxon>
        <taxon>Alkalicoccobacillus</taxon>
    </lineage>
</organism>
<dbReference type="InterPro" id="IPR050197">
    <property type="entry name" value="Aldolase_class_II_sugar_metab"/>
</dbReference>